<dbReference type="eggNOG" id="ENOG502RY1K">
    <property type="taxonomic scope" value="Eukaryota"/>
</dbReference>
<evidence type="ECO:0000313" key="4">
    <source>
        <dbReference type="EMBL" id="ETI41101.1"/>
    </source>
</evidence>
<protein>
    <recommendedName>
        <fullName evidence="3">PiggyBac transposable element-derived protein domain-containing protein</fullName>
    </recommendedName>
</protein>
<keyword evidence="2" id="KW-0472">Membrane</keyword>
<dbReference type="PANTHER" id="PTHR46599">
    <property type="entry name" value="PIGGYBAC TRANSPOSABLE ELEMENT-DERIVED PROTEIN 4"/>
    <property type="match status" value="1"/>
</dbReference>
<evidence type="ECO:0000256" key="1">
    <source>
        <dbReference type="SAM" id="MobiDB-lite"/>
    </source>
</evidence>
<accession>V9EQD1</accession>
<feature type="region of interest" description="Disordered" evidence="1">
    <location>
        <begin position="209"/>
        <end position="232"/>
    </location>
</feature>
<proteinExistence type="predicted"/>
<comment type="caution">
    <text evidence="4">The sequence shown here is derived from an EMBL/GenBank/DDBJ whole genome shotgun (WGS) entry which is preliminary data.</text>
</comment>
<gene>
    <name evidence="4" type="ORF">F443_13653</name>
</gene>
<sequence>MTVGQRIAFDEGMIPMRTYCSPPFSCNVAYIMSVRSRPTDVVTASPYKLAKRPKSIVRGSYRIARSKAESSIIAVSWMDNRPVHFIATGCSTQPATLSRRVGADIVEVPAPQLVKDYQDGMGGADIHDQLRLQRYSIQRSMKMRKYYLTIFLGLIDMALINAYIIYRRVQAARAPGKAPPTHAEYMRLMQVALLSVGAADFEGDLSVRGLADTPVPPSPTPRYTLPGRHTTR</sequence>
<keyword evidence="2" id="KW-1133">Transmembrane helix</keyword>
<feature type="domain" description="PiggyBac transposable element-derived protein" evidence="3">
    <location>
        <begin position="64"/>
        <end position="163"/>
    </location>
</feature>
<evidence type="ECO:0000313" key="5">
    <source>
        <dbReference type="Proteomes" id="UP000018721"/>
    </source>
</evidence>
<keyword evidence="2" id="KW-0812">Transmembrane</keyword>
<evidence type="ECO:0000256" key="2">
    <source>
        <dbReference type="SAM" id="Phobius"/>
    </source>
</evidence>
<dbReference type="PANTHER" id="PTHR46599:SF3">
    <property type="entry name" value="PIGGYBAC TRANSPOSABLE ELEMENT-DERIVED PROTEIN 4"/>
    <property type="match status" value="1"/>
</dbReference>
<reference evidence="4 5" key="1">
    <citation type="submission" date="2013-11" db="EMBL/GenBank/DDBJ databases">
        <title>The Genome Sequence of Phytophthora parasitica P1569.</title>
        <authorList>
            <consortium name="The Broad Institute Genomics Platform"/>
            <person name="Russ C."/>
            <person name="Tyler B."/>
            <person name="Panabieres F."/>
            <person name="Shan W."/>
            <person name="Tripathy S."/>
            <person name="Grunwald N."/>
            <person name="Machado M."/>
            <person name="Johnson C.S."/>
            <person name="Arredondo F."/>
            <person name="Hong C."/>
            <person name="Coffey M."/>
            <person name="Young S.K."/>
            <person name="Zeng Q."/>
            <person name="Gargeya S."/>
            <person name="Fitzgerald M."/>
            <person name="Abouelleil A."/>
            <person name="Alvarado L."/>
            <person name="Chapman S.B."/>
            <person name="Gainer-Dewar J."/>
            <person name="Goldberg J."/>
            <person name="Griggs A."/>
            <person name="Gujja S."/>
            <person name="Hansen M."/>
            <person name="Howarth C."/>
            <person name="Imamovic A."/>
            <person name="Ireland A."/>
            <person name="Larimer J."/>
            <person name="McCowan C."/>
            <person name="Murphy C."/>
            <person name="Pearson M."/>
            <person name="Poon T.W."/>
            <person name="Priest M."/>
            <person name="Roberts A."/>
            <person name="Saif S."/>
            <person name="Shea T."/>
            <person name="Sykes S."/>
            <person name="Wortman J."/>
            <person name="Nusbaum C."/>
            <person name="Birren B."/>
        </authorList>
    </citation>
    <scope>NUCLEOTIDE SEQUENCE [LARGE SCALE GENOMIC DNA]</scope>
    <source>
        <strain evidence="4 5">P1569</strain>
    </source>
</reference>
<keyword evidence="5" id="KW-1185">Reference proteome</keyword>
<dbReference type="OrthoDB" id="128286at2759"/>
<feature type="transmembrane region" description="Helical" evidence="2">
    <location>
        <begin position="146"/>
        <end position="166"/>
    </location>
</feature>
<dbReference type="InterPro" id="IPR029526">
    <property type="entry name" value="PGBD"/>
</dbReference>
<name>V9EQD1_PHYNI</name>
<dbReference type="EMBL" id="ANIZ01002380">
    <property type="protein sequence ID" value="ETI41101.1"/>
    <property type="molecule type" value="Genomic_DNA"/>
</dbReference>
<dbReference type="Pfam" id="PF13843">
    <property type="entry name" value="DDE_Tnp_1_7"/>
    <property type="match status" value="1"/>
</dbReference>
<dbReference type="HOGENOM" id="CLU_1196895_0_0_1"/>
<evidence type="ECO:0000259" key="3">
    <source>
        <dbReference type="Pfam" id="PF13843"/>
    </source>
</evidence>
<dbReference type="AlphaFoldDB" id="V9EQD1"/>
<organism evidence="4 5">
    <name type="scientific">Phytophthora nicotianae P1569</name>
    <dbReference type="NCBI Taxonomy" id="1317065"/>
    <lineage>
        <taxon>Eukaryota</taxon>
        <taxon>Sar</taxon>
        <taxon>Stramenopiles</taxon>
        <taxon>Oomycota</taxon>
        <taxon>Peronosporomycetes</taxon>
        <taxon>Peronosporales</taxon>
        <taxon>Peronosporaceae</taxon>
        <taxon>Phytophthora</taxon>
    </lineage>
</organism>
<dbReference type="Proteomes" id="UP000018721">
    <property type="component" value="Unassembled WGS sequence"/>
</dbReference>